<reference evidence="1 2" key="1">
    <citation type="submission" date="2017-06" db="EMBL/GenBank/DDBJ databases">
        <title>Cultured bacterium strain Saccharothrix yanglingensis Hhs.015.</title>
        <authorList>
            <person name="Xia Y."/>
        </authorList>
    </citation>
    <scope>NUCLEOTIDE SEQUENCE [LARGE SCALE GENOMIC DNA]</scope>
    <source>
        <strain evidence="1 2">Hhs.015</strain>
    </source>
</reference>
<dbReference type="EMBL" id="NSDM01000014">
    <property type="protein sequence ID" value="MDQ2587915.1"/>
    <property type="molecule type" value="Genomic_DNA"/>
</dbReference>
<evidence type="ECO:0000313" key="2">
    <source>
        <dbReference type="Proteomes" id="UP001225605"/>
    </source>
</evidence>
<sequence length="175" mass="18960">MKPVDNLPDELRERVSRLNADLLTDLLSPDEAVWLACDLLVAGVETPALLELAGESPTRLTLADAAPLVRQTLAELGAEPIDASQAPWVIARDVARQMIAGGLLPEDGARSLWGLWWSCDNAEEIGLMLQPLEAWDETLPEHRDDDALRAEMRELAEGVVRAADAHLAAGGMVEP</sequence>
<comment type="caution">
    <text evidence="1">The sequence shown here is derived from an EMBL/GenBank/DDBJ whole genome shotgun (WGS) entry which is preliminary data.</text>
</comment>
<name>A0ABU0X723_9PSEU</name>
<dbReference type="Proteomes" id="UP001225605">
    <property type="component" value="Unassembled WGS sequence"/>
</dbReference>
<evidence type="ECO:0000313" key="1">
    <source>
        <dbReference type="EMBL" id="MDQ2587915.1"/>
    </source>
</evidence>
<proteinExistence type="predicted"/>
<keyword evidence="2" id="KW-1185">Reference proteome</keyword>
<accession>A0ABU0X723</accession>
<protein>
    <submittedName>
        <fullName evidence="1">Uncharacterized protein</fullName>
    </submittedName>
</protein>
<gene>
    <name evidence="1" type="ORF">CKY47_28785</name>
</gene>
<organism evidence="1 2">
    <name type="scientific">Saccharothrix yanglingensis</name>
    <dbReference type="NCBI Taxonomy" id="659496"/>
    <lineage>
        <taxon>Bacteria</taxon>
        <taxon>Bacillati</taxon>
        <taxon>Actinomycetota</taxon>
        <taxon>Actinomycetes</taxon>
        <taxon>Pseudonocardiales</taxon>
        <taxon>Pseudonocardiaceae</taxon>
        <taxon>Saccharothrix</taxon>
    </lineage>
</organism>